<evidence type="ECO:0000256" key="9">
    <source>
        <dbReference type="SAM" id="Phobius"/>
    </source>
</evidence>
<organism evidence="12 13">
    <name type="scientific">Lachancea fermentati</name>
    <name type="common">Zygosaccharomyces fermentati</name>
    <dbReference type="NCBI Taxonomy" id="4955"/>
    <lineage>
        <taxon>Eukaryota</taxon>
        <taxon>Fungi</taxon>
        <taxon>Dikarya</taxon>
        <taxon>Ascomycota</taxon>
        <taxon>Saccharomycotina</taxon>
        <taxon>Saccharomycetes</taxon>
        <taxon>Saccharomycetales</taxon>
        <taxon>Saccharomycetaceae</taxon>
        <taxon>Lachancea</taxon>
    </lineage>
</organism>
<dbReference type="Proteomes" id="UP000190831">
    <property type="component" value="Chromosome F"/>
</dbReference>
<keyword evidence="2 9" id="KW-0812">Transmembrane</keyword>
<dbReference type="InterPro" id="IPR052606">
    <property type="entry name" value="DnaJ_domain_protein"/>
</dbReference>
<evidence type="ECO:0000313" key="12">
    <source>
        <dbReference type="EMBL" id="SCW02927.1"/>
    </source>
</evidence>
<dbReference type="EMBL" id="LT598490">
    <property type="protein sequence ID" value="SCW02927.1"/>
    <property type="molecule type" value="Genomic_DNA"/>
</dbReference>
<dbReference type="FunFam" id="1.10.287.110:FF:000116">
    <property type="entry name" value="Erj5p"/>
    <property type="match status" value="1"/>
</dbReference>
<sequence>MAKIQASWQAVLIAVFVLSSLAYCFTTEEIEIFQLQKEITKRYGVDFYRFLELPRLKDSTPKEIAKNFRKLSKKYHPDKNKKYKKRFERLNLVSKILSDSSQRKTYDYYFKNGFPDYDFSKGGFFFKRTQPKVWFILAFLYIACGLIHLVLLKLQNNSNKTRIKRFLRDVRQQDDTNGLGEKHLVLKRSEEDIGKEIIVRFGDVFVVQSDGIEAQVSLNDIKDPGLQDCMLVLLPLWLWKKTLGRLIIKSPVILDSDISSKTSKLSKKNTKINNGGDVMELPNGTVIHSRKKKLSKRDLYYFIMLCYLEYALFAVV</sequence>
<evidence type="ECO:0000256" key="5">
    <source>
        <dbReference type="ARBA" id="ARBA00022989"/>
    </source>
</evidence>
<dbReference type="GO" id="GO:0006457">
    <property type="term" value="P:protein folding"/>
    <property type="evidence" value="ECO:0007669"/>
    <property type="project" value="UniProtKB-ARBA"/>
</dbReference>
<proteinExistence type="inferred from homology"/>
<comment type="similarity">
    <text evidence="8">Belongs to the DnaJ family.</text>
</comment>
<dbReference type="OrthoDB" id="413400at2759"/>
<evidence type="ECO:0000256" key="3">
    <source>
        <dbReference type="ARBA" id="ARBA00022729"/>
    </source>
</evidence>
<evidence type="ECO:0000256" key="1">
    <source>
        <dbReference type="ARBA" id="ARBA00004389"/>
    </source>
</evidence>
<name>A0A1G4MGT2_LACFM</name>
<reference evidence="13" key="1">
    <citation type="submission" date="2016-03" db="EMBL/GenBank/DDBJ databases">
        <authorList>
            <person name="Devillers H."/>
        </authorList>
    </citation>
    <scope>NUCLEOTIDE SEQUENCE [LARGE SCALE GENOMIC DNA]</scope>
</reference>
<keyword evidence="6 9" id="KW-0472">Membrane</keyword>
<dbReference type="Pfam" id="PF00226">
    <property type="entry name" value="DnaJ"/>
    <property type="match status" value="1"/>
</dbReference>
<keyword evidence="7" id="KW-0143">Chaperone</keyword>
<protein>
    <submittedName>
        <fullName evidence="12">LAFE_0F17348g1_1</fullName>
    </submittedName>
</protein>
<evidence type="ECO:0000256" key="10">
    <source>
        <dbReference type="SAM" id="SignalP"/>
    </source>
</evidence>
<dbReference type="SMART" id="SM00271">
    <property type="entry name" value="DnaJ"/>
    <property type="match status" value="1"/>
</dbReference>
<evidence type="ECO:0000256" key="8">
    <source>
        <dbReference type="ARBA" id="ARBA00061004"/>
    </source>
</evidence>
<dbReference type="Gene3D" id="1.10.287.110">
    <property type="entry name" value="DnaJ domain"/>
    <property type="match status" value="1"/>
</dbReference>
<feature type="chain" id="PRO_5009237360" evidence="10">
    <location>
        <begin position="25"/>
        <end position="316"/>
    </location>
</feature>
<dbReference type="InterPro" id="IPR001623">
    <property type="entry name" value="DnaJ_domain"/>
</dbReference>
<gene>
    <name evidence="12" type="ORF">LAFE_0F17348G</name>
</gene>
<evidence type="ECO:0000313" key="13">
    <source>
        <dbReference type="Proteomes" id="UP000190831"/>
    </source>
</evidence>
<feature type="domain" description="J" evidence="11">
    <location>
        <begin position="46"/>
        <end position="110"/>
    </location>
</feature>
<dbReference type="PANTHER" id="PTHR44653">
    <property type="entry name" value="DNAJ HOMOLOG SUBFAMILY C MEMBER 1"/>
    <property type="match status" value="1"/>
</dbReference>
<evidence type="ECO:0000256" key="7">
    <source>
        <dbReference type="ARBA" id="ARBA00023186"/>
    </source>
</evidence>
<keyword evidence="3 10" id="KW-0732">Signal</keyword>
<feature type="transmembrane region" description="Helical" evidence="9">
    <location>
        <begin position="299"/>
        <end position="315"/>
    </location>
</feature>
<dbReference type="SUPFAM" id="SSF46565">
    <property type="entry name" value="Chaperone J-domain"/>
    <property type="match status" value="1"/>
</dbReference>
<evidence type="ECO:0000256" key="4">
    <source>
        <dbReference type="ARBA" id="ARBA00022824"/>
    </source>
</evidence>
<evidence type="ECO:0000256" key="2">
    <source>
        <dbReference type="ARBA" id="ARBA00022692"/>
    </source>
</evidence>
<evidence type="ECO:0000256" key="6">
    <source>
        <dbReference type="ARBA" id="ARBA00023136"/>
    </source>
</evidence>
<feature type="signal peptide" evidence="10">
    <location>
        <begin position="1"/>
        <end position="24"/>
    </location>
</feature>
<dbReference type="PANTHER" id="PTHR44653:SF2">
    <property type="entry name" value="DNAJ HOMOLOG SUBFAMILY C MEMBER 1"/>
    <property type="match status" value="1"/>
</dbReference>
<keyword evidence="13" id="KW-1185">Reference proteome</keyword>
<dbReference type="PROSITE" id="PS50076">
    <property type="entry name" value="DNAJ_2"/>
    <property type="match status" value="1"/>
</dbReference>
<dbReference type="InterPro" id="IPR036869">
    <property type="entry name" value="J_dom_sf"/>
</dbReference>
<evidence type="ECO:0000259" key="11">
    <source>
        <dbReference type="PROSITE" id="PS50076"/>
    </source>
</evidence>
<dbReference type="STRING" id="4955.A0A1G4MGT2"/>
<accession>A0A1G4MGT2</accession>
<keyword evidence="4" id="KW-0256">Endoplasmic reticulum</keyword>
<dbReference type="CDD" id="cd06257">
    <property type="entry name" value="DnaJ"/>
    <property type="match status" value="1"/>
</dbReference>
<dbReference type="AlphaFoldDB" id="A0A1G4MGT2"/>
<dbReference type="OMA" id="RRYDYFY"/>
<feature type="transmembrane region" description="Helical" evidence="9">
    <location>
        <begin position="133"/>
        <end position="152"/>
    </location>
</feature>
<dbReference type="GO" id="GO:0005789">
    <property type="term" value="C:endoplasmic reticulum membrane"/>
    <property type="evidence" value="ECO:0007669"/>
    <property type="project" value="UniProtKB-SubCell"/>
</dbReference>
<comment type="subcellular location">
    <subcellularLocation>
        <location evidence="1">Endoplasmic reticulum membrane</location>
        <topology evidence="1">Single-pass membrane protein</topology>
    </subcellularLocation>
</comment>
<keyword evidence="5 9" id="KW-1133">Transmembrane helix</keyword>